<protein>
    <recommendedName>
        <fullName evidence="4">Outer membrane protein beta-barrel domain-containing protein</fullName>
    </recommendedName>
</protein>
<sequence>MKKVWLLTALVLLGWLATPKTAQAQYNNWAVGFRVGEPAGVNVRKYFGENRAFDLNIGTYGGLYGNARKYRSGRYRSVGLAVQGHYLWHKALTKSESVRGYYGFGGQINTRRYYPIRLNGEYENALSLGGSGIAGVEYFPAGKPYSFFLETGLYVELLQAPFFLNLNSGLGLRYNF</sequence>
<keyword evidence="1" id="KW-0732">Signal</keyword>
<dbReference type="EMBL" id="CP053435">
    <property type="protein sequence ID" value="QJW90566.1"/>
    <property type="molecule type" value="Genomic_DNA"/>
</dbReference>
<evidence type="ECO:0008006" key="4">
    <source>
        <dbReference type="Google" id="ProtNLM"/>
    </source>
</evidence>
<dbReference type="Proteomes" id="UP000502756">
    <property type="component" value="Chromosome"/>
</dbReference>
<feature type="chain" id="PRO_5026993317" description="Outer membrane protein beta-barrel domain-containing protein" evidence="1">
    <location>
        <begin position="25"/>
        <end position="176"/>
    </location>
</feature>
<dbReference type="AlphaFoldDB" id="A0A6M5YB32"/>
<feature type="signal peptide" evidence="1">
    <location>
        <begin position="1"/>
        <end position="24"/>
    </location>
</feature>
<accession>A0A6M5YB32</accession>
<gene>
    <name evidence="2" type="ORF">HNV11_14845</name>
</gene>
<dbReference type="RefSeq" id="WP_171740410.1">
    <property type="nucleotide sequence ID" value="NZ_CP053435.1"/>
</dbReference>
<proteinExistence type="predicted"/>
<organism evidence="2 3">
    <name type="scientific">Spirosoma taeanense</name>
    <dbReference type="NCBI Taxonomy" id="2735870"/>
    <lineage>
        <taxon>Bacteria</taxon>
        <taxon>Pseudomonadati</taxon>
        <taxon>Bacteroidota</taxon>
        <taxon>Cytophagia</taxon>
        <taxon>Cytophagales</taxon>
        <taxon>Cytophagaceae</taxon>
        <taxon>Spirosoma</taxon>
    </lineage>
</organism>
<reference evidence="2 3" key="1">
    <citation type="submission" date="2020-05" db="EMBL/GenBank/DDBJ databases">
        <title>Genome sequencing of Spirosoma sp. TS118.</title>
        <authorList>
            <person name="Lee J.-H."/>
            <person name="Jeong S."/>
            <person name="Zhao L."/>
            <person name="Jung J.-H."/>
            <person name="Kim M.-K."/>
            <person name="Lim S."/>
        </authorList>
    </citation>
    <scope>NUCLEOTIDE SEQUENCE [LARGE SCALE GENOMIC DNA]</scope>
    <source>
        <strain evidence="2 3">TS118</strain>
    </source>
</reference>
<name>A0A6M5YB32_9BACT</name>
<evidence type="ECO:0000256" key="1">
    <source>
        <dbReference type="SAM" id="SignalP"/>
    </source>
</evidence>
<dbReference type="KEGG" id="stae:HNV11_14845"/>
<keyword evidence="3" id="KW-1185">Reference proteome</keyword>
<evidence type="ECO:0000313" key="3">
    <source>
        <dbReference type="Proteomes" id="UP000502756"/>
    </source>
</evidence>
<evidence type="ECO:0000313" key="2">
    <source>
        <dbReference type="EMBL" id="QJW90566.1"/>
    </source>
</evidence>